<comment type="subcellular location">
    <subcellularLocation>
        <location evidence="1">Membrane</location>
        <topology evidence="1">Multi-pass membrane protein</topology>
    </subcellularLocation>
</comment>
<keyword evidence="2 5" id="KW-0812">Transmembrane</keyword>
<dbReference type="AlphaFoldDB" id="A0A2S2R8Q0"/>
<dbReference type="InterPro" id="IPR024371">
    <property type="entry name" value="AcetylCoA_trans_1-like"/>
</dbReference>
<feature type="transmembrane region" description="Helical" evidence="5">
    <location>
        <begin position="106"/>
        <end position="124"/>
    </location>
</feature>
<dbReference type="GO" id="GO:0016020">
    <property type="term" value="C:membrane"/>
    <property type="evidence" value="ECO:0007669"/>
    <property type="project" value="UniProtKB-SubCell"/>
</dbReference>
<feature type="transmembrane region" description="Helical" evidence="5">
    <location>
        <begin position="68"/>
        <end position="86"/>
    </location>
</feature>
<organism evidence="6">
    <name type="scientific">Sipha flava</name>
    <name type="common">yellow sugarcane aphid</name>
    <dbReference type="NCBI Taxonomy" id="143950"/>
    <lineage>
        <taxon>Eukaryota</taxon>
        <taxon>Metazoa</taxon>
        <taxon>Ecdysozoa</taxon>
        <taxon>Arthropoda</taxon>
        <taxon>Hexapoda</taxon>
        <taxon>Insecta</taxon>
        <taxon>Pterygota</taxon>
        <taxon>Neoptera</taxon>
        <taxon>Paraneoptera</taxon>
        <taxon>Hemiptera</taxon>
        <taxon>Sternorrhyncha</taxon>
        <taxon>Aphidomorpha</taxon>
        <taxon>Aphidoidea</taxon>
        <taxon>Aphididae</taxon>
        <taxon>Sipha</taxon>
    </lineage>
</organism>
<accession>A0A2S2R8Q0</accession>
<reference evidence="8" key="2">
    <citation type="submission" date="2025-04" db="UniProtKB">
        <authorList>
            <consortium name="RefSeq"/>
        </authorList>
    </citation>
    <scope>IDENTIFICATION</scope>
    <source>
        <tissue evidence="8">Whole body</tissue>
    </source>
</reference>
<dbReference type="Proteomes" id="UP000694846">
    <property type="component" value="Unplaced"/>
</dbReference>
<dbReference type="PANTHER" id="PTHR12778:SF9">
    <property type="entry name" value="ACETYL-COENZYME A TRANSPORTER 1"/>
    <property type="match status" value="1"/>
</dbReference>
<evidence type="ECO:0000256" key="1">
    <source>
        <dbReference type="ARBA" id="ARBA00004141"/>
    </source>
</evidence>
<dbReference type="InterPro" id="IPR004752">
    <property type="entry name" value="AmpG_permease/AT-1"/>
</dbReference>
<keyword evidence="7" id="KW-1185">Reference proteome</keyword>
<evidence type="ECO:0000313" key="7">
    <source>
        <dbReference type="Proteomes" id="UP000694846"/>
    </source>
</evidence>
<keyword evidence="4 5" id="KW-0472">Membrane</keyword>
<feature type="transmembrane region" description="Helical" evidence="5">
    <location>
        <begin position="461"/>
        <end position="479"/>
    </location>
</feature>
<dbReference type="PANTHER" id="PTHR12778">
    <property type="entry name" value="SOLUTE CARRIER FAMILY 33 ACETYL-COA TRANSPORTER -RELATED"/>
    <property type="match status" value="1"/>
</dbReference>
<feature type="transmembrane region" description="Helical" evidence="5">
    <location>
        <begin position="217"/>
        <end position="234"/>
    </location>
</feature>
<dbReference type="EMBL" id="GGMS01017198">
    <property type="protein sequence ID" value="MBY86401.1"/>
    <property type="molecule type" value="Transcribed_RNA"/>
</dbReference>
<evidence type="ECO:0000256" key="2">
    <source>
        <dbReference type="ARBA" id="ARBA00022692"/>
    </source>
</evidence>
<evidence type="ECO:0000313" key="8">
    <source>
        <dbReference type="RefSeq" id="XP_025424845.1"/>
    </source>
</evidence>
<feature type="transmembrane region" description="Helical" evidence="5">
    <location>
        <begin position="32"/>
        <end position="56"/>
    </location>
</feature>
<evidence type="ECO:0000313" key="6">
    <source>
        <dbReference type="EMBL" id="MBY86401.1"/>
    </source>
</evidence>
<dbReference type="SUPFAM" id="SSF103473">
    <property type="entry name" value="MFS general substrate transporter"/>
    <property type="match status" value="1"/>
</dbReference>
<keyword evidence="3 5" id="KW-1133">Transmembrane helix</keyword>
<dbReference type="GO" id="GO:0008521">
    <property type="term" value="F:acetyl-CoA transmembrane transporter activity"/>
    <property type="evidence" value="ECO:0007669"/>
    <property type="project" value="InterPro"/>
</dbReference>
<protein>
    <submittedName>
        <fullName evidence="6 8">Acetyl-coenzyme A transporter 1</fullName>
    </submittedName>
</protein>
<feature type="transmembrane region" description="Helical" evidence="5">
    <location>
        <begin position="304"/>
        <end position="321"/>
    </location>
</feature>
<dbReference type="Pfam" id="PF13000">
    <property type="entry name" value="Acatn"/>
    <property type="match status" value="2"/>
</dbReference>
<dbReference type="OrthoDB" id="6415790at2759"/>
<evidence type="ECO:0000256" key="4">
    <source>
        <dbReference type="ARBA" id="ARBA00023136"/>
    </source>
</evidence>
<reference evidence="6" key="1">
    <citation type="submission" date="2018-04" db="EMBL/GenBank/DDBJ databases">
        <title>Transcriptome assembly of Sipha flava.</title>
        <authorList>
            <person name="Scully E.D."/>
            <person name="Geib S.M."/>
            <person name="Palmer N.A."/>
            <person name="Koch K."/>
            <person name="Bradshaw J."/>
            <person name="Heng-Moss T."/>
            <person name="Sarath G."/>
        </authorList>
    </citation>
    <scope>NUCLEOTIDE SEQUENCE</scope>
</reference>
<evidence type="ECO:0000256" key="3">
    <source>
        <dbReference type="ARBA" id="ARBA00022989"/>
    </source>
</evidence>
<proteinExistence type="predicted"/>
<feature type="transmembrane region" description="Helical" evidence="5">
    <location>
        <begin position="341"/>
        <end position="359"/>
    </location>
</feature>
<evidence type="ECO:0000256" key="5">
    <source>
        <dbReference type="SAM" id="Phobius"/>
    </source>
</evidence>
<sequence>MISSKQVDKTKTSITENVALTDTNLDGDWPNFFLLILMYAMQGLCLGLISAIPILLKSRSGGTYYEQALYSFSGYPFSIKLLWAPLVDAFFIQKLGRRKSWLIPTQILIGIILLYAATVIDIFLPETGKPNIVALIVVFGALSFLSATQDVAVDGWALTMLKKNNVGYASTCNSTGQALGMLLGNYITVLFTSKEFCNTFLRSSPATEGIVSFQNLLFGWGITFILLTMSIAIFKKEKDSTLDDDYLEVNIVQNYLLLWNIFKLRNVQILAAALLTVKIGFAATDSVANFKLMDAGLSKDDITVIQSVVPGINLFVPLIVAKYTSGPKPISVYIKLIPYRLLLNLAFPVFVYFTPAMIYKDGVINIPIYYYVIFVILTFLHQIFMYIMFVAMLSFFNRISDPRFGGTYMTLLNTLSNFGIKWTATAAFGLINFLTIKKCPPEHRNINAANEDDCDVTIDGYYIETILCSVIGIIWISIFRKKLKRFQTLSPSHWLVHGNIPNAAIDKNACVMTVTP</sequence>
<dbReference type="RefSeq" id="XP_025424845.1">
    <property type="nucleotide sequence ID" value="XM_025569060.1"/>
</dbReference>
<gene>
    <name evidence="6" type="primary">Slc33a1_2</name>
    <name evidence="8" type="synonym">LOC112693821</name>
    <name evidence="6" type="ORF">g.155241</name>
</gene>
<feature type="transmembrane region" description="Helical" evidence="5">
    <location>
        <begin position="371"/>
        <end position="396"/>
    </location>
</feature>
<name>A0A2S2R8Q0_9HEMI</name>
<dbReference type="Gene3D" id="1.20.1250.20">
    <property type="entry name" value="MFS general substrate transporter like domains"/>
    <property type="match status" value="1"/>
</dbReference>
<feature type="transmembrane region" description="Helical" evidence="5">
    <location>
        <begin position="408"/>
        <end position="431"/>
    </location>
</feature>
<dbReference type="GO" id="GO:0035348">
    <property type="term" value="P:acetyl-CoA transmembrane transport"/>
    <property type="evidence" value="ECO:0007669"/>
    <property type="project" value="InterPro"/>
</dbReference>
<dbReference type="InterPro" id="IPR036259">
    <property type="entry name" value="MFS_trans_sf"/>
</dbReference>
<feature type="transmembrane region" description="Helical" evidence="5">
    <location>
        <begin position="131"/>
        <end position="148"/>
    </location>
</feature>